<reference evidence="1 2" key="1">
    <citation type="submission" date="2014-03" db="EMBL/GenBank/DDBJ databases">
        <title>Genomics of Bifidobacteria.</title>
        <authorList>
            <person name="Ventura M."/>
            <person name="Milani C."/>
            <person name="Lugli G.A."/>
        </authorList>
    </citation>
    <scope>NUCLEOTIDE SEQUENCE [LARGE SCALE GENOMIC DNA]</scope>
    <source>
        <strain evidence="1 2">DSM 23969</strain>
    </source>
</reference>
<dbReference type="STRING" id="1437608.GCA_000771645_00293"/>
<dbReference type="EMBL" id="JGYN01000024">
    <property type="protein sequence ID" value="KFI49450.1"/>
    <property type="molecule type" value="Genomic_DNA"/>
</dbReference>
<protein>
    <submittedName>
        <fullName evidence="1">Uncharacterized protein</fullName>
    </submittedName>
</protein>
<organism evidence="1 2">
    <name type="scientific">Bifidobacterium biavatii DSM 23969</name>
    <dbReference type="NCBI Taxonomy" id="1437608"/>
    <lineage>
        <taxon>Bacteria</taxon>
        <taxon>Bacillati</taxon>
        <taxon>Actinomycetota</taxon>
        <taxon>Actinomycetes</taxon>
        <taxon>Bifidobacteriales</taxon>
        <taxon>Bifidobacteriaceae</taxon>
        <taxon>Bifidobacterium</taxon>
    </lineage>
</organism>
<evidence type="ECO:0000313" key="2">
    <source>
        <dbReference type="Proteomes" id="UP000029108"/>
    </source>
</evidence>
<keyword evidence="2" id="KW-1185">Reference proteome</keyword>
<accession>A0A086ZSF0</accession>
<comment type="caution">
    <text evidence="1">The sequence shown here is derived from an EMBL/GenBank/DDBJ whole genome shotgun (WGS) entry which is preliminary data.</text>
</comment>
<dbReference type="AlphaFoldDB" id="A0A086ZSF0"/>
<dbReference type="Proteomes" id="UP000029108">
    <property type="component" value="Unassembled WGS sequence"/>
</dbReference>
<evidence type="ECO:0000313" key="1">
    <source>
        <dbReference type="EMBL" id="KFI49450.1"/>
    </source>
</evidence>
<proteinExistence type="predicted"/>
<sequence>MGHVGIAAAVGMRNRKMTAVGGAVWHSGVIIRTRHRLMKHGGVCE</sequence>
<name>A0A086ZSF0_9BIFI</name>
<gene>
    <name evidence="1" type="ORF">BBIA_1887</name>
</gene>